<reference evidence="2" key="1">
    <citation type="submission" date="2021-02" db="EMBL/GenBank/DDBJ databases">
        <authorList>
            <person name="Nowell W R."/>
        </authorList>
    </citation>
    <scope>NUCLEOTIDE SEQUENCE</scope>
</reference>
<evidence type="ECO:0000313" key="4">
    <source>
        <dbReference type="Proteomes" id="UP000663832"/>
    </source>
</evidence>
<dbReference type="EMBL" id="CAJNOM010000132">
    <property type="protein sequence ID" value="CAF1111878.1"/>
    <property type="molecule type" value="Genomic_DNA"/>
</dbReference>
<evidence type="ECO:0000313" key="5">
    <source>
        <dbReference type="Proteomes" id="UP000663877"/>
    </source>
</evidence>
<organism evidence="2 5">
    <name type="scientific">Adineta steineri</name>
    <dbReference type="NCBI Taxonomy" id="433720"/>
    <lineage>
        <taxon>Eukaryota</taxon>
        <taxon>Metazoa</taxon>
        <taxon>Spiralia</taxon>
        <taxon>Gnathifera</taxon>
        <taxon>Rotifera</taxon>
        <taxon>Eurotatoria</taxon>
        <taxon>Bdelloidea</taxon>
        <taxon>Adinetida</taxon>
        <taxon>Adinetidae</taxon>
        <taxon>Adineta</taxon>
    </lineage>
</organism>
<dbReference type="OrthoDB" id="10029907at2759"/>
<gene>
    <name evidence="2" type="ORF">BJG266_LOCUS15848</name>
    <name evidence="3" type="ORF">QVE165_LOCUS20891</name>
</gene>
<accession>A0A814GQM0</accession>
<sequence length="207" mass="22008">MKFSSLILVFFYYIIVLVNISEQQQLPNSTTVSICNFTACNSQQTLCSSNRDCECFSLTIKPSVGICALAVLRCTDVVRCNTDNRTCPIENTVCVNSTRCSQPVCYPLALANKLVCPAATTTTTVRTTTTTARTITTTHTGGLTNTTPSATGGFCSTVCCNGGNVNGTTCLYDRSNGTCFITGADAGYFIRGDGGSLDNNIAYQPCP</sequence>
<evidence type="ECO:0000313" key="3">
    <source>
        <dbReference type="EMBL" id="CAF1111878.1"/>
    </source>
</evidence>
<proteinExistence type="predicted"/>
<dbReference type="Proteomes" id="UP000663832">
    <property type="component" value="Unassembled WGS sequence"/>
</dbReference>
<name>A0A814GQM0_9BILA</name>
<keyword evidence="1" id="KW-0732">Signal</keyword>
<evidence type="ECO:0000256" key="1">
    <source>
        <dbReference type="SAM" id="SignalP"/>
    </source>
</evidence>
<protein>
    <submittedName>
        <fullName evidence="2">Uncharacterized protein</fullName>
    </submittedName>
</protein>
<evidence type="ECO:0000313" key="2">
    <source>
        <dbReference type="EMBL" id="CAF0999436.1"/>
    </source>
</evidence>
<feature type="signal peptide" evidence="1">
    <location>
        <begin position="1"/>
        <end position="20"/>
    </location>
</feature>
<dbReference type="EMBL" id="CAJNOI010000071">
    <property type="protein sequence ID" value="CAF0999436.1"/>
    <property type="molecule type" value="Genomic_DNA"/>
</dbReference>
<feature type="chain" id="PRO_5036224557" evidence="1">
    <location>
        <begin position="21"/>
        <end position="207"/>
    </location>
</feature>
<comment type="caution">
    <text evidence="2">The sequence shown here is derived from an EMBL/GenBank/DDBJ whole genome shotgun (WGS) entry which is preliminary data.</text>
</comment>
<dbReference type="Proteomes" id="UP000663877">
    <property type="component" value="Unassembled WGS sequence"/>
</dbReference>
<dbReference type="AlphaFoldDB" id="A0A814GQM0"/>
<keyword evidence="4" id="KW-1185">Reference proteome</keyword>